<dbReference type="AlphaFoldDB" id="A0A518C0E6"/>
<accession>A0A518C0E6</accession>
<evidence type="ECO:0000313" key="2">
    <source>
        <dbReference type="Proteomes" id="UP000320386"/>
    </source>
</evidence>
<dbReference type="KEGG" id="mcad:Pan265_25720"/>
<gene>
    <name evidence="1" type="ORF">Pan265_25720</name>
</gene>
<dbReference type="Proteomes" id="UP000320386">
    <property type="component" value="Chromosome"/>
</dbReference>
<dbReference type="EMBL" id="CP036280">
    <property type="protein sequence ID" value="QDU72698.1"/>
    <property type="molecule type" value="Genomic_DNA"/>
</dbReference>
<organism evidence="1 2">
    <name type="scientific">Mucisphaera calidilacus</name>
    <dbReference type="NCBI Taxonomy" id="2527982"/>
    <lineage>
        <taxon>Bacteria</taxon>
        <taxon>Pseudomonadati</taxon>
        <taxon>Planctomycetota</taxon>
        <taxon>Phycisphaerae</taxon>
        <taxon>Phycisphaerales</taxon>
        <taxon>Phycisphaeraceae</taxon>
        <taxon>Mucisphaera</taxon>
    </lineage>
</organism>
<dbReference type="RefSeq" id="WP_145446862.1">
    <property type="nucleotide sequence ID" value="NZ_CP036280.1"/>
</dbReference>
<evidence type="ECO:0000313" key="1">
    <source>
        <dbReference type="EMBL" id="QDU72698.1"/>
    </source>
</evidence>
<keyword evidence="2" id="KW-1185">Reference proteome</keyword>
<name>A0A518C0E6_9BACT</name>
<proteinExistence type="predicted"/>
<sequence>MLALHAFESTANERFDEAWVHARRRLTHTERIEADLLIENGHVIHQLMPRLLELVASDLHHDVRSLRPAIRTILTEQGLVENPHARLPHEQRSCIVCCCVDTLVDILLEVRQIAIESGQWSDEPCSIPMYG</sequence>
<protein>
    <submittedName>
        <fullName evidence="1">Uncharacterized protein</fullName>
    </submittedName>
</protein>
<reference evidence="1 2" key="1">
    <citation type="submission" date="2019-02" db="EMBL/GenBank/DDBJ databases">
        <title>Deep-cultivation of Planctomycetes and their phenomic and genomic characterization uncovers novel biology.</title>
        <authorList>
            <person name="Wiegand S."/>
            <person name="Jogler M."/>
            <person name="Boedeker C."/>
            <person name="Pinto D."/>
            <person name="Vollmers J."/>
            <person name="Rivas-Marin E."/>
            <person name="Kohn T."/>
            <person name="Peeters S.H."/>
            <person name="Heuer A."/>
            <person name="Rast P."/>
            <person name="Oberbeckmann S."/>
            <person name="Bunk B."/>
            <person name="Jeske O."/>
            <person name="Meyerdierks A."/>
            <person name="Storesund J.E."/>
            <person name="Kallscheuer N."/>
            <person name="Luecker S."/>
            <person name="Lage O.M."/>
            <person name="Pohl T."/>
            <person name="Merkel B.J."/>
            <person name="Hornburger P."/>
            <person name="Mueller R.-W."/>
            <person name="Bruemmer F."/>
            <person name="Labrenz M."/>
            <person name="Spormann A.M."/>
            <person name="Op den Camp H."/>
            <person name="Overmann J."/>
            <person name="Amann R."/>
            <person name="Jetten M.S.M."/>
            <person name="Mascher T."/>
            <person name="Medema M.H."/>
            <person name="Devos D.P."/>
            <person name="Kaster A.-K."/>
            <person name="Ovreas L."/>
            <person name="Rohde M."/>
            <person name="Galperin M.Y."/>
            <person name="Jogler C."/>
        </authorList>
    </citation>
    <scope>NUCLEOTIDE SEQUENCE [LARGE SCALE GENOMIC DNA]</scope>
    <source>
        <strain evidence="1 2">Pan265</strain>
    </source>
</reference>